<dbReference type="RefSeq" id="WP_075059079.1">
    <property type="nucleotide sequence ID" value="NZ_BMNL01000002.1"/>
</dbReference>
<keyword evidence="1" id="KW-1133">Transmembrane helix</keyword>
<protein>
    <submittedName>
        <fullName evidence="2">Uncharacterized protein</fullName>
    </submittedName>
</protein>
<name>A0A830GV61_9CREN</name>
<reference evidence="2" key="1">
    <citation type="journal article" date="2014" name="Int. J. Syst. Evol. Microbiol.">
        <title>Complete genome sequence of Corynebacterium casei LMG S-19264T (=DSM 44701T), isolated from a smear-ripened cheese.</title>
        <authorList>
            <consortium name="US DOE Joint Genome Institute (JGI-PGF)"/>
            <person name="Walter F."/>
            <person name="Albersmeier A."/>
            <person name="Kalinowski J."/>
            <person name="Ruckert C."/>
        </authorList>
    </citation>
    <scope>NUCLEOTIDE SEQUENCE</scope>
    <source>
        <strain evidence="2">JCM 10088</strain>
    </source>
</reference>
<comment type="caution">
    <text evidence="2">The sequence shown here is derived from an EMBL/GenBank/DDBJ whole genome shotgun (WGS) entry which is preliminary data.</text>
</comment>
<keyword evidence="3" id="KW-1185">Reference proteome</keyword>
<evidence type="ECO:0000313" key="2">
    <source>
        <dbReference type="EMBL" id="GGP20176.1"/>
    </source>
</evidence>
<gene>
    <name evidence="2" type="ORF">GCM10007981_07190</name>
</gene>
<feature type="transmembrane region" description="Helical" evidence="1">
    <location>
        <begin position="47"/>
        <end position="65"/>
    </location>
</feature>
<organism evidence="2 3">
    <name type="scientific">Thermocladium modestius</name>
    <dbReference type="NCBI Taxonomy" id="62609"/>
    <lineage>
        <taxon>Archaea</taxon>
        <taxon>Thermoproteota</taxon>
        <taxon>Thermoprotei</taxon>
        <taxon>Thermoproteales</taxon>
        <taxon>Thermoproteaceae</taxon>
        <taxon>Thermocladium</taxon>
    </lineage>
</organism>
<dbReference type="AlphaFoldDB" id="A0A830GV61"/>
<evidence type="ECO:0000313" key="3">
    <source>
        <dbReference type="Proteomes" id="UP000610960"/>
    </source>
</evidence>
<feature type="transmembrane region" description="Helical" evidence="1">
    <location>
        <begin position="71"/>
        <end position="92"/>
    </location>
</feature>
<dbReference type="Proteomes" id="UP000610960">
    <property type="component" value="Unassembled WGS sequence"/>
</dbReference>
<keyword evidence="1" id="KW-0472">Membrane</keyword>
<feature type="transmembrane region" description="Helical" evidence="1">
    <location>
        <begin position="18"/>
        <end position="35"/>
    </location>
</feature>
<sequence>MLDAAGLLNYAVKYTVDAYYLLVNFITYLLQSTVFKADPILATQYGQALTLLISLTAIYIILVFVSSLKKLVGVIIGLGWLLVIVAMVLSIIH</sequence>
<keyword evidence="1" id="KW-0812">Transmembrane</keyword>
<evidence type="ECO:0000256" key="1">
    <source>
        <dbReference type="SAM" id="Phobius"/>
    </source>
</evidence>
<reference evidence="2" key="2">
    <citation type="submission" date="2020-09" db="EMBL/GenBank/DDBJ databases">
        <authorList>
            <person name="Sun Q."/>
            <person name="Ohkuma M."/>
        </authorList>
    </citation>
    <scope>NUCLEOTIDE SEQUENCE</scope>
    <source>
        <strain evidence="2">JCM 10088</strain>
    </source>
</reference>
<proteinExistence type="predicted"/>
<dbReference type="EMBL" id="BMNL01000002">
    <property type="protein sequence ID" value="GGP20176.1"/>
    <property type="molecule type" value="Genomic_DNA"/>
</dbReference>
<accession>A0A830GV61</accession>